<dbReference type="PANTHER" id="PTHR30294:SF29">
    <property type="entry name" value="MULTIDRUG ABC TRANSPORTER PERMEASE YBHS-RELATED"/>
    <property type="match status" value="1"/>
</dbReference>
<name>A0A4R6TUK5_9BACI</name>
<evidence type="ECO:0000256" key="2">
    <source>
        <dbReference type="ARBA" id="ARBA00022475"/>
    </source>
</evidence>
<dbReference type="GO" id="GO:0005886">
    <property type="term" value="C:plasma membrane"/>
    <property type="evidence" value="ECO:0007669"/>
    <property type="project" value="UniProtKB-SubCell"/>
</dbReference>
<feature type="transmembrane region" description="Helical" evidence="6">
    <location>
        <begin position="342"/>
        <end position="359"/>
    </location>
</feature>
<evidence type="ECO:0000313" key="8">
    <source>
        <dbReference type="EMBL" id="TDQ37420.1"/>
    </source>
</evidence>
<feature type="transmembrane region" description="Helical" evidence="6">
    <location>
        <begin position="320"/>
        <end position="336"/>
    </location>
</feature>
<feature type="transmembrane region" description="Helical" evidence="6">
    <location>
        <begin position="371"/>
        <end position="390"/>
    </location>
</feature>
<dbReference type="InterPro" id="IPR013525">
    <property type="entry name" value="ABC2_TM"/>
</dbReference>
<proteinExistence type="predicted"/>
<feature type="domain" description="ABC-2 type transporter transmembrane" evidence="7">
    <location>
        <begin position="19"/>
        <end position="390"/>
    </location>
</feature>
<evidence type="ECO:0000256" key="5">
    <source>
        <dbReference type="ARBA" id="ARBA00023136"/>
    </source>
</evidence>
<dbReference type="OrthoDB" id="9768837at2"/>
<dbReference type="AlphaFoldDB" id="A0A4R6TUK5"/>
<evidence type="ECO:0000256" key="6">
    <source>
        <dbReference type="SAM" id="Phobius"/>
    </source>
</evidence>
<comment type="subcellular location">
    <subcellularLocation>
        <location evidence="1">Cell membrane</location>
        <topology evidence="1">Multi-pass membrane protein</topology>
    </subcellularLocation>
</comment>
<accession>A0A4R6TUK5</accession>
<reference evidence="8 9" key="1">
    <citation type="submission" date="2019-03" db="EMBL/GenBank/DDBJ databases">
        <title>Genomic Encyclopedia of Type Strains, Phase IV (KMG-IV): sequencing the most valuable type-strain genomes for metagenomic binning, comparative biology and taxonomic classification.</title>
        <authorList>
            <person name="Goeker M."/>
        </authorList>
    </citation>
    <scope>NUCLEOTIDE SEQUENCE [LARGE SCALE GENOMIC DNA]</scope>
    <source>
        <strain evidence="8 9">DSM 28697</strain>
    </source>
</reference>
<gene>
    <name evidence="8" type="ORF">EV213_11354</name>
</gene>
<protein>
    <submittedName>
        <fullName evidence="8">ABC-2 type transport system permease protein</fullName>
    </submittedName>
</protein>
<sequence>MSKFWTIVGHTFTKHAMTKSYIITTLITILLVLAVMNIDSFISLFDDEADSEEVTIAVATDSDRLFGDVQNALKDVENSIILEHVNTSDDTLQAAIKDGTYAGALRLYYEGDEPAATYYQEQNTSNETTTSIKDAVQQVKEAGALEQVGLTAEDLMAIEQPVMFDVIALNESSQTDQERTQATSLVYILLFIIYFTVIMYGNMIAMEVATEKSSRVMEILISSVSPVTQMFAKIVGVALLGLFQFALIGLVSGGSMLFRNDSGESQGMLADLGLAHPPVDTLLYLLLFFLLGYLFYATLAAMLGCLVARLEEVSQAVGPINYLLIIAFIIAVFGLQNPESSLVVWGSFIPPLAPILMFLRTGLVEVPLWEISLSVGLLVASIIVLALFGAKVYRGGVMMYGSRNGALKDIRRALRMGKQ</sequence>
<keyword evidence="9" id="KW-1185">Reference proteome</keyword>
<evidence type="ECO:0000256" key="3">
    <source>
        <dbReference type="ARBA" id="ARBA00022692"/>
    </source>
</evidence>
<dbReference type="Proteomes" id="UP000295632">
    <property type="component" value="Unassembled WGS sequence"/>
</dbReference>
<feature type="transmembrane region" description="Helical" evidence="6">
    <location>
        <begin position="21"/>
        <end position="45"/>
    </location>
</feature>
<dbReference type="GO" id="GO:0140359">
    <property type="term" value="F:ABC-type transporter activity"/>
    <property type="evidence" value="ECO:0007669"/>
    <property type="project" value="InterPro"/>
</dbReference>
<feature type="transmembrane region" description="Helical" evidence="6">
    <location>
        <begin position="230"/>
        <end position="251"/>
    </location>
</feature>
<dbReference type="PANTHER" id="PTHR30294">
    <property type="entry name" value="MEMBRANE COMPONENT OF ABC TRANSPORTER YHHJ-RELATED"/>
    <property type="match status" value="1"/>
</dbReference>
<dbReference type="EMBL" id="SNYJ01000013">
    <property type="protein sequence ID" value="TDQ37420.1"/>
    <property type="molecule type" value="Genomic_DNA"/>
</dbReference>
<keyword evidence="4 6" id="KW-1133">Transmembrane helix</keyword>
<dbReference type="InterPro" id="IPR051449">
    <property type="entry name" value="ABC-2_transporter_component"/>
</dbReference>
<feature type="transmembrane region" description="Helical" evidence="6">
    <location>
        <begin position="185"/>
        <end position="209"/>
    </location>
</feature>
<evidence type="ECO:0000259" key="7">
    <source>
        <dbReference type="Pfam" id="PF12698"/>
    </source>
</evidence>
<evidence type="ECO:0000256" key="4">
    <source>
        <dbReference type="ARBA" id="ARBA00022989"/>
    </source>
</evidence>
<organism evidence="8 9">
    <name type="scientific">Aureibacillus halotolerans</name>
    <dbReference type="NCBI Taxonomy" id="1508390"/>
    <lineage>
        <taxon>Bacteria</taxon>
        <taxon>Bacillati</taxon>
        <taxon>Bacillota</taxon>
        <taxon>Bacilli</taxon>
        <taxon>Bacillales</taxon>
        <taxon>Bacillaceae</taxon>
        <taxon>Aureibacillus</taxon>
    </lineage>
</organism>
<dbReference type="Pfam" id="PF12698">
    <property type="entry name" value="ABC2_membrane_3"/>
    <property type="match status" value="1"/>
</dbReference>
<keyword evidence="3 6" id="KW-0812">Transmembrane</keyword>
<evidence type="ECO:0000313" key="9">
    <source>
        <dbReference type="Proteomes" id="UP000295632"/>
    </source>
</evidence>
<dbReference type="RefSeq" id="WP_133581263.1">
    <property type="nucleotide sequence ID" value="NZ_SNYJ01000013.1"/>
</dbReference>
<evidence type="ECO:0000256" key="1">
    <source>
        <dbReference type="ARBA" id="ARBA00004651"/>
    </source>
</evidence>
<comment type="caution">
    <text evidence="8">The sequence shown here is derived from an EMBL/GenBank/DDBJ whole genome shotgun (WGS) entry which is preliminary data.</text>
</comment>
<keyword evidence="2" id="KW-1003">Cell membrane</keyword>
<keyword evidence="5 6" id="KW-0472">Membrane</keyword>
<feature type="transmembrane region" description="Helical" evidence="6">
    <location>
        <begin position="282"/>
        <end position="308"/>
    </location>
</feature>